<dbReference type="GO" id="GO:0044780">
    <property type="term" value="P:bacterial-type flagellum assembly"/>
    <property type="evidence" value="ECO:0007669"/>
    <property type="project" value="UniProtKB-UniRule"/>
</dbReference>
<evidence type="ECO:0000256" key="6">
    <source>
        <dbReference type="ARBA" id="ARBA00022989"/>
    </source>
</evidence>
<evidence type="ECO:0000256" key="1">
    <source>
        <dbReference type="ARBA" id="ARBA00002578"/>
    </source>
</evidence>
<keyword evidence="5 10" id="KW-0812">Transmembrane</keyword>
<evidence type="ECO:0000256" key="3">
    <source>
        <dbReference type="ARBA" id="ARBA00021717"/>
    </source>
</evidence>
<dbReference type="GO" id="GO:0006605">
    <property type="term" value="P:protein targeting"/>
    <property type="evidence" value="ECO:0007669"/>
    <property type="project" value="UniProtKB-UniRule"/>
</dbReference>
<keyword evidence="8 10" id="KW-0975">Bacterial flagellum</keyword>
<evidence type="ECO:0000256" key="9">
    <source>
        <dbReference type="NCBIfam" id="TIGR01400"/>
    </source>
</evidence>
<keyword evidence="11" id="KW-0969">Cilium</keyword>
<evidence type="ECO:0000313" key="12">
    <source>
        <dbReference type="Proteomes" id="UP000431922"/>
    </source>
</evidence>
<dbReference type="GO" id="GO:0005886">
    <property type="term" value="C:plasma membrane"/>
    <property type="evidence" value="ECO:0007669"/>
    <property type="project" value="UniProtKB-SubCell"/>
</dbReference>
<sequence length="260" mass="27025">MNAVQFGFGGIENQLWALIFIMTRVGAALLAAPFFGASSIPVQVRISMAGAIAVFVMVWTPVETPAEMLSIAAFMALIGEVIIGLALGFVLQISFIAPVMAAEQISGGMGMAIATAIDPNSGAQSGALGQYFTVVLTLIFLGIGGHLLWLRLLIDSYSAFPPGESWLGAERAWLIVSFAGQAFTTAVAIALPVMLVLFLVQLVTGVLSRSAPALNLFALGLPAGVLAGIAALIAVSPFTSEQFIRLSGMALENVDAVLAR</sequence>
<dbReference type="PANTHER" id="PTHR30065">
    <property type="entry name" value="FLAGELLAR BIOSYNTHETIC PROTEIN FLIR"/>
    <property type="match status" value="1"/>
</dbReference>
<name>A0A845AZM5_9SPHN</name>
<protein>
    <recommendedName>
        <fullName evidence="3 9">Flagellar biosynthetic protein FliR</fullName>
    </recommendedName>
</protein>
<feature type="transmembrane region" description="Helical" evidence="10">
    <location>
        <begin position="15"/>
        <end position="35"/>
    </location>
</feature>
<keyword evidence="12" id="KW-1185">Reference proteome</keyword>
<feature type="transmembrane region" description="Helical" evidence="10">
    <location>
        <begin position="212"/>
        <end position="235"/>
    </location>
</feature>
<keyword evidence="7 10" id="KW-0472">Membrane</keyword>
<keyword evidence="11" id="KW-0282">Flagellum</keyword>
<gene>
    <name evidence="11" type="primary">fliR</name>
    <name evidence="11" type="ORF">GRI65_10795</name>
</gene>
<evidence type="ECO:0000256" key="10">
    <source>
        <dbReference type="RuleBase" id="RU362071"/>
    </source>
</evidence>
<dbReference type="PANTHER" id="PTHR30065:SF1">
    <property type="entry name" value="SURFACE PRESENTATION OF ANTIGENS PROTEIN SPAR"/>
    <property type="match status" value="1"/>
</dbReference>
<dbReference type="AlphaFoldDB" id="A0A845AZM5"/>
<evidence type="ECO:0000256" key="5">
    <source>
        <dbReference type="ARBA" id="ARBA00022692"/>
    </source>
</evidence>
<dbReference type="GO" id="GO:0009425">
    <property type="term" value="C:bacterial-type flagellum basal body"/>
    <property type="evidence" value="ECO:0007669"/>
    <property type="project" value="UniProtKB-SubCell"/>
</dbReference>
<proteinExistence type="inferred from homology"/>
<feature type="transmembrane region" description="Helical" evidence="10">
    <location>
        <begin position="172"/>
        <end position="200"/>
    </location>
</feature>
<evidence type="ECO:0000313" key="11">
    <source>
        <dbReference type="EMBL" id="MXP44943.1"/>
    </source>
</evidence>
<keyword evidence="4 10" id="KW-1003">Cell membrane</keyword>
<reference evidence="11 12" key="1">
    <citation type="submission" date="2019-12" db="EMBL/GenBank/DDBJ databases">
        <title>Genomic-based taxomic classification of the family Erythrobacteraceae.</title>
        <authorList>
            <person name="Xu L."/>
        </authorList>
    </citation>
    <scope>NUCLEOTIDE SEQUENCE [LARGE SCALE GENOMIC DNA]</scope>
    <source>
        <strain evidence="11 12">KCTC 42453</strain>
    </source>
</reference>
<keyword evidence="6 10" id="KW-1133">Transmembrane helix</keyword>
<dbReference type="PRINTS" id="PR00953">
    <property type="entry name" value="TYPE3IMRPROT"/>
</dbReference>
<comment type="caution">
    <text evidence="11">The sequence shown here is derived from an EMBL/GenBank/DDBJ whole genome shotgun (WGS) entry which is preliminary data.</text>
</comment>
<dbReference type="EMBL" id="WTYL01000002">
    <property type="protein sequence ID" value="MXP44943.1"/>
    <property type="molecule type" value="Genomic_DNA"/>
</dbReference>
<feature type="transmembrane region" description="Helical" evidence="10">
    <location>
        <begin position="68"/>
        <end position="91"/>
    </location>
</feature>
<comment type="subcellular location">
    <subcellularLocation>
        <location evidence="10">Cell membrane</location>
        <topology evidence="10">Multi-pass membrane protein</topology>
    </subcellularLocation>
    <subcellularLocation>
        <location evidence="10">Bacterial flagellum basal body</location>
    </subcellularLocation>
</comment>
<keyword evidence="11" id="KW-0966">Cell projection</keyword>
<dbReference type="OrthoDB" id="9797790at2"/>
<comment type="similarity">
    <text evidence="2 10">Belongs to the FliR/MopE/SpaR family.</text>
</comment>
<comment type="function">
    <text evidence="1 10">Role in flagellar biosynthesis.</text>
</comment>
<dbReference type="InterPro" id="IPR002010">
    <property type="entry name" value="T3SS_IM_R"/>
</dbReference>
<dbReference type="InterPro" id="IPR006303">
    <property type="entry name" value="FliR"/>
</dbReference>
<accession>A0A845AZM5</accession>
<feature type="transmembrane region" description="Helical" evidence="10">
    <location>
        <begin position="131"/>
        <end position="152"/>
    </location>
</feature>
<dbReference type="RefSeq" id="WP_160756473.1">
    <property type="nucleotide sequence ID" value="NZ_WTYL01000002.1"/>
</dbReference>
<evidence type="ECO:0000256" key="7">
    <source>
        <dbReference type="ARBA" id="ARBA00023136"/>
    </source>
</evidence>
<organism evidence="11 12">
    <name type="scientific">Allopontixanthobacter sediminis</name>
    <dbReference type="NCBI Taxonomy" id="1689985"/>
    <lineage>
        <taxon>Bacteria</taxon>
        <taxon>Pseudomonadati</taxon>
        <taxon>Pseudomonadota</taxon>
        <taxon>Alphaproteobacteria</taxon>
        <taxon>Sphingomonadales</taxon>
        <taxon>Erythrobacteraceae</taxon>
        <taxon>Allopontixanthobacter</taxon>
    </lineage>
</organism>
<dbReference type="NCBIfam" id="TIGR01400">
    <property type="entry name" value="fliR"/>
    <property type="match status" value="1"/>
</dbReference>
<evidence type="ECO:0000256" key="4">
    <source>
        <dbReference type="ARBA" id="ARBA00022475"/>
    </source>
</evidence>
<feature type="transmembrane region" description="Helical" evidence="10">
    <location>
        <begin position="42"/>
        <end position="62"/>
    </location>
</feature>
<dbReference type="Proteomes" id="UP000431922">
    <property type="component" value="Unassembled WGS sequence"/>
</dbReference>
<dbReference type="Pfam" id="PF01311">
    <property type="entry name" value="Bac_export_1"/>
    <property type="match status" value="1"/>
</dbReference>
<evidence type="ECO:0000256" key="2">
    <source>
        <dbReference type="ARBA" id="ARBA00009772"/>
    </source>
</evidence>
<evidence type="ECO:0000256" key="8">
    <source>
        <dbReference type="ARBA" id="ARBA00023143"/>
    </source>
</evidence>